<dbReference type="Proteomes" id="UP000784294">
    <property type="component" value="Unassembled WGS sequence"/>
</dbReference>
<dbReference type="AlphaFoldDB" id="A0A448WYC6"/>
<accession>A0A448WYC6</accession>
<keyword evidence="3" id="KW-1185">Reference proteome</keyword>
<comment type="caution">
    <text evidence="2">The sequence shown here is derived from an EMBL/GenBank/DDBJ whole genome shotgun (WGS) entry which is preliminary data.</text>
</comment>
<evidence type="ECO:0000256" key="1">
    <source>
        <dbReference type="SAM" id="MobiDB-lite"/>
    </source>
</evidence>
<protein>
    <submittedName>
        <fullName evidence="2">Uncharacterized protein</fullName>
    </submittedName>
</protein>
<evidence type="ECO:0000313" key="3">
    <source>
        <dbReference type="Proteomes" id="UP000784294"/>
    </source>
</evidence>
<evidence type="ECO:0000313" key="2">
    <source>
        <dbReference type="EMBL" id="VEL23323.1"/>
    </source>
</evidence>
<reference evidence="2" key="1">
    <citation type="submission" date="2018-11" db="EMBL/GenBank/DDBJ databases">
        <authorList>
            <consortium name="Pathogen Informatics"/>
        </authorList>
    </citation>
    <scope>NUCLEOTIDE SEQUENCE</scope>
</reference>
<dbReference type="EMBL" id="CAAALY010061322">
    <property type="protein sequence ID" value="VEL23323.1"/>
    <property type="molecule type" value="Genomic_DNA"/>
</dbReference>
<sequence length="123" mass="12191">MPSWASGAPGLVCLRPPGLELATHKGHARSSFASLSPATVSLAAGDGGLAIDQSTREMLAATAHLLTSAIRRVPPTPSSAGPGPLAGLPMSVTANTSGPLPMGRSDGSNSGSTGRLSIYSVCI</sequence>
<gene>
    <name evidence="2" type="ORF">PXEA_LOCUS16763</name>
</gene>
<feature type="region of interest" description="Disordered" evidence="1">
    <location>
        <begin position="72"/>
        <end position="112"/>
    </location>
</feature>
<organism evidence="2 3">
    <name type="scientific">Protopolystoma xenopodis</name>
    <dbReference type="NCBI Taxonomy" id="117903"/>
    <lineage>
        <taxon>Eukaryota</taxon>
        <taxon>Metazoa</taxon>
        <taxon>Spiralia</taxon>
        <taxon>Lophotrochozoa</taxon>
        <taxon>Platyhelminthes</taxon>
        <taxon>Monogenea</taxon>
        <taxon>Polyopisthocotylea</taxon>
        <taxon>Polystomatidea</taxon>
        <taxon>Polystomatidae</taxon>
        <taxon>Protopolystoma</taxon>
    </lineage>
</organism>
<name>A0A448WYC6_9PLAT</name>
<proteinExistence type="predicted"/>